<dbReference type="CDD" id="cd05169">
    <property type="entry name" value="PIKKc_TOR"/>
    <property type="match status" value="1"/>
</dbReference>
<dbReference type="FunFam" id="1.20.120.150:FF:000001">
    <property type="entry name" value="Serine/threonine-protein kinase TOR"/>
    <property type="match status" value="1"/>
</dbReference>
<dbReference type="PROSITE" id="PS51190">
    <property type="entry name" value="FATC"/>
    <property type="match status" value="1"/>
</dbReference>
<dbReference type="InterPro" id="IPR036738">
    <property type="entry name" value="FRB_sf"/>
</dbReference>
<comment type="catalytic activity">
    <reaction evidence="10">
        <text>L-seryl-[protein] + ATP = O-phospho-L-seryl-[protein] + ADP + H(+)</text>
        <dbReference type="Rhea" id="RHEA:17989"/>
        <dbReference type="Rhea" id="RHEA-COMP:9863"/>
        <dbReference type="Rhea" id="RHEA-COMP:11604"/>
        <dbReference type="ChEBI" id="CHEBI:15378"/>
        <dbReference type="ChEBI" id="CHEBI:29999"/>
        <dbReference type="ChEBI" id="CHEBI:30616"/>
        <dbReference type="ChEBI" id="CHEBI:83421"/>
        <dbReference type="ChEBI" id="CHEBI:456216"/>
        <dbReference type="EC" id="2.7.11.1"/>
    </reaction>
</comment>
<dbReference type="InterPro" id="IPR011009">
    <property type="entry name" value="Kinase-like_dom_sf"/>
</dbReference>
<evidence type="ECO:0000256" key="5">
    <source>
        <dbReference type="ARBA" id="ARBA00022741"/>
    </source>
</evidence>
<dbReference type="InterPro" id="IPR026683">
    <property type="entry name" value="TOR_cat"/>
</dbReference>
<dbReference type="Pfam" id="PF08771">
    <property type="entry name" value="FRB_dom"/>
    <property type="match status" value="1"/>
</dbReference>
<dbReference type="InterPro" id="IPR036940">
    <property type="entry name" value="PI3/4_kinase_cat_sf"/>
</dbReference>
<keyword evidence="5" id="KW-0547">Nucleotide-binding</keyword>
<dbReference type="OrthoDB" id="2250022at2759"/>
<keyword evidence="6" id="KW-0418">Kinase</keyword>
<evidence type="ECO:0000256" key="9">
    <source>
        <dbReference type="ARBA" id="ARBA00047899"/>
    </source>
</evidence>
<dbReference type="InterPro" id="IPR009076">
    <property type="entry name" value="FRB_dom"/>
</dbReference>
<dbReference type="Pfam" id="PF02260">
    <property type="entry name" value="FATC"/>
    <property type="match status" value="1"/>
</dbReference>
<dbReference type="SMART" id="SM01343">
    <property type="entry name" value="FATC"/>
    <property type="match status" value="1"/>
</dbReference>
<keyword evidence="15" id="KW-1185">Reference proteome</keyword>
<dbReference type="EMBL" id="PZQS01000002">
    <property type="protein sequence ID" value="PVD35572.1"/>
    <property type="molecule type" value="Genomic_DNA"/>
</dbReference>
<keyword evidence="7" id="KW-0067">ATP-binding</keyword>
<dbReference type="GO" id="GO:0016242">
    <property type="term" value="P:negative regulation of macroautophagy"/>
    <property type="evidence" value="ECO:0007669"/>
    <property type="project" value="TreeGrafter"/>
</dbReference>
<dbReference type="GO" id="GO:0038202">
    <property type="term" value="P:TORC1 signaling"/>
    <property type="evidence" value="ECO:0007669"/>
    <property type="project" value="TreeGrafter"/>
</dbReference>
<keyword evidence="3" id="KW-0808">Transferase</keyword>
<dbReference type="GO" id="GO:0005737">
    <property type="term" value="C:cytoplasm"/>
    <property type="evidence" value="ECO:0007669"/>
    <property type="project" value="TreeGrafter"/>
</dbReference>
<evidence type="ECO:0000256" key="3">
    <source>
        <dbReference type="ARBA" id="ARBA00022679"/>
    </source>
</evidence>
<dbReference type="SMART" id="SM00146">
    <property type="entry name" value="PI3Kc"/>
    <property type="match status" value="1"/>
</dbReference>
<dbReference type="SMART" id="SM01345">
    <property type="entry name" value="Rapamycin_bind"/>
    <property type="match status" value="1"/>
</dbReference>
<dbReference type="GO" id="GO:0005634">
    <property type="term" value="C:nucleus"/>
    <property type="evidence" value="ECO:0007669"/>
    <property type="project" value="TreeGrafter"/>
</dbReference>
<dbReference type="InterPro" id="IPR003152">
    <property type="entry name" value="FATC_dom"/>
</dbReference>
<dbReference type="GO" id="GO:0031931">
    <property type="term" value="C:TORC1 complex"/>
    <property type="evidence" value="ECO:0007669"/>
    <property type="project" value="UniProtKB-ARBA"/>
</dbReference>
<dbReference type="GO" id="GO:0044877">
    <property type="term" value="F:protein-containing complex binding"/>
    <property type="evidence" value="ECO:0007669"/>
    <property type="project" value="InterPro"/>
</dbReference>
<dbReference type="GO" id="GO:0045930">
    <property type="term" value="P:negative regulation of mitotic cell cycle"/>
    <property type="evidence" value="ECO:0007669"/>
    <property type="project" value="UniProtKB-ARBA"/>
</dbReference>
<evidence type="ECO:0000313" key="15">
    <source>
        <dbReference type="Proteomes" id="UP000245119"/>
    </source>
</evidence>
<dbReference type="Gene3D" id="1.10.1070.11">
    <property type="entry name" value="Phosphatidylinositol 3-/4-kinase, catalytic domain"/>
    <property type="match status" value="1"/>
</dbReference>
<dbReference type="GO" id="GO:0031932">
    <property type="term" value="C:TORC2 complex"/>
    <property type="evidence" value="ECO:0007669"/>
    <property type="project" value="TreeGrafter"/>
</dbReference>
<dbReference type="Gene3D" id="1.20.120.150">
    <property type="entry name" value="FKBP12-rapamycin binding domain"/>
    <property type="match status" value="1"/>
</dbReference>
<dbReference type="Proteomes" id="UP000245119">
    <property type="component" value="Linkage Group LG2"/>
</dbReference>
<dbReference type="GO" id="GO:0010605">
    <property type="term" value="P:negative regulation of macromolecule metabolic process"/>
    <property type="evidence" value="ECO:0007669"/>
    <property type="project" value="UniProtKB-ARBA"/>
</dbReference>
<dbReference type="GO" id="GO:2000243">
    <property type="term" value="P:positive regulation of reproductive process"/>
    <property type="evidence" value="ECO:0007669"/>
    <property type="project" value="UniProtKB-ARBA"/>
</dbReference>
<evidence type="ECO:0000259" key="12">
    <source>
        <dbReference type="PROSITE" id="PS51189"/>
    </source>
</evidence>
<dbReference type="InterPro" id="IPR000403">
    <property type="entry name" value="PI3/4_kinase_cat_dom"/>
</dbReference>
<dbReference type="FunFam" id="1.10.1070.11:FF:000007">
    <property type="entry name" value="Serine/threonine-protein kinase TOR"/>
    <property type="match status" value="1"/>
</dbReference>
<dbReference type="SUPFAM" id="SSF56112">
    <property type="entry name" value="Protein kinase-like (PK-like)"/>
    <property type="match status" value="1"/>
</dbReference>
<dbReference type="FunFam" id="3.30.1010.10:FF:000004">
    <property type="entry name" value="Serine/threonine-protein kinase TOR"/>
    <property type="match status" value="1"/>
</dbReference>
<evidence type="ECO:0000259" key="11">
    <source>
        <dbReference type="PROSITE" id="PS50290"/>
    </source>
</evidence>
<reference evidence="14 15" key="1">
    <citation type="submission" date="2018-04" db="EMBL/GenBank/DDBJ databases">
        <title>The genome of golden apple snail Pomacea canaliculata provides insight into stress tolerance and invasive adaptation.</title>
        <authorList>
            <person name="Liu C."/>
            <person name="Liu B."/>
            <person name="Ren Y."/>
            <person name="Zhang Y."/>
            <person name="Wang H."/>
            <person name="Li S."/>
            <person name="Jiang F."/>
            <person name="Yin L."/>
            <person name="Zhang G."/>
            <person name="Qian W."/>
            <person name="Fan W."/>
        </authorList>
    </citation>
    <scope>NUCLEOTIDE SEQUENCE [LARGE SCALE GENOMIC DNA]</scope>
    <source>
        <strain evidence="14">SZHN2017</strain>
        <tissue evidence="14">Muscle</tissue>
    </source>
</reference>
<evidence type="ECO:0000256" key="4">
    <source>
        <dbReference type="ARBA" id="ARBA00022737"/>
    </source>
</evidence>
<comment type="caution">
    <text evidence="14">The sequence shown here is derived from an EMBL/GenBank/DDBJ whole genome shotgun (WGS) entry which is preliminary data.</text>
</comment>
<dbReference type="PROSITE" id="PS00916">
    <property type="entry name" value="PI3_4_KINASE_2"/>
    <property type="match status" value="1"/>
</dbReference>
<name>A0A2T7PQ74_POMCA</name>
<gene>
    <name evidence="14" type="ORF">C0Q70_02535</name>
</gene>
<feature type="domain" description="FAT" evidence="12">
    <location>
        <begin position="1"/>
        <end position="325"/>
    </location>
</feature>
<dbReference type="InterPro" id="IPR018936">
    <property type="entry name" value="PI3/4_kinase_CS"/>
</dbReference>
<evidence type="ECO:0000259" key="13">
    <source>
        <dbReference type="PROSITE" id="PS51190"/>
    </source>
</evidence>
<dbReference type="GO" id="GO:0045893">
    <property type="term" value="P:positive regulation of DNA-templated transcription"/>
    <property type="evidence" value="ECO:0007669"/>
    <property type="project" value="UniProtKB-ARBA"/>
</dbReference>
<dbReference type="PANTHER" id="PTHR11139">
    <property type="entry name" value="ATAXIA TELANGIECTASIA MUTATED ATM -RELATED"/>
    <property type="match status" value="1"/>
</dbReference>
<evidence type="ECO:0000256" key="8">
    <source>
        <dbReference type="ARBA" id="ARBA00023306"/>
    </source>
</evidence>
<dbReference type="PROSITE" id="PS50290">
    <property type="entry name" value="PI3_4_KINASE_3"/>
    <property type="match status" value="1"/>
</dbReference>
<dbReference type="PROSITE" id="PS00915">
    <property type="entry name" value="PI3_4_KINASE_1"/>
    <property type="match status" value="1"/>
</dbReference>
<comment type="catalytic activity">
    <reaction evidence="9">
        <text>L-threonyl-[protein] + ATP = O-phospho-L-threonyl-[protein] + ADP + H(+)</text>
        <dbReference type="Rhea" id="RHEA:46608"/>
        <dbReference type="Rhea" id="RHEA-COMP:11060"/>
        <dbReference type="Rhea" id="RHEA-COMP:11605"/>
        <dbReference type="ChEBI" id="CHEBI:15378"/>
        <dbReference type="ChEBI" id="CHEBI:30013"/>
        <dbReference type="ChEBI" id="CHEBI:30616"/>
        <dbReference type="ChEBI" id="CHEBI:61977"/>
        <dbReference type="ChEBI" id="CHEBI:456216"/>
        <dbReference type="EC" id="2.7.11.1"/>
    </reaction>
</comment>
<keyword evidence="8" id="KW-0131">Cell cycle</keyword>
<evidence type="ECO:0000256" key="10">
    <source>
        <dbReference type="ARBA" id="ARBA00048679"/>
    </source>
</evidence>
<dbReference type="InterPro" id="IPR014009">
    <property type="entry name" value="PIK_FAT"/>
</dbReference>
<dbReference type="GO" id="GO:0004674">
    <property type="term" value="F:protein serine/threonine kinase activity"/>
    <property type="evidence" value="ECO:0007669"/>
    <property type="project" value="UniProtKB-EC"/>
</dbReference>
<dbReference type="Pfam" id="PF00454">
    <property type="entry name" value="PI3_PI4_kinase"/>
    <property type="match status" value="1"/>
</dbReference>
<dbReference type="EC" id="2.7.11.1" evidence="2"/>
<dbReference type="Pfam" id="PF02259">
    <property type="entry name" value="FAT"/>
    <property type="match status" value="1"/>
</dbReference>
<dbReference type="InterPro" id="IPR003151">
    <property type="entry name" value="PIK-rel_kinase_FAT"/>
</dbReference>
<dbReference type="AlphaFoldDB" id="A0A2T7PQ74"/>
<protein>
    <recommendedName>
        <fullName evidence="2">non-specific serine/threonine protein kinase</fullName>
        <ecNumber evidence="2">2.7.11.1</ecNumber>
    </recommendedName>
</protein>
<accession>A0A2T7PQ74</accession>
<dbReference type="PROSITE" id="PS51189">
    <property type="entry name" value="FAT"/>
    <property type="match status" value="1"/>
</dbReference>
<dbReference type="PANTHER" id="PTHR11139:SF9">
    <property type="entry name" value="SERINE_THREONINE-PROTEIN KINASE MTOR"/>
    <property type="match status" value="1"/>
</dbReference>
<comment type="similarity">
    <text evidence="1">Belongs to the PI3/PI4-kinase family.</text>
</comment>
<evidence type="ECO:0000256" key="7">
    <source>
        <dbReference type="ARBA" id="ARBA00022840"/>
    </source>
</evidence>
<feature type="domain" description="PI3K/PI4K catalytic" evidence="11">
    <location>
        <begin position="499"/>
        <end position="815"/>
    </location>
</feature>
<evidence type="ECO:0000256" key="1">
    <source>
        <dbReference type="ARBA" id="ARBA00011031"/>
    </source>
</evidence>
<keyword evidence="4" id="KW-0677">Repeat</keyword>
<evidence type="ECO:0000256" key="2">
    <source>
        <dbReference type="ARBA" id="ARBA00012513"/>
    </source>
</evidence>
<dbReference type="Gene3D" id="3.30.1010.10">
    <property type="entry name" value="Phosphatidylinositol 3-kinase Catalytic Subunit, Chain A, domain 4"/>
    <property type="match status" value="1"/>
</dbReference>
<dbReference type="Pfam" id="PF23593">
    <property type="entry name" value="HEAT_ATR"/>
    <property type="match status" value="1"/>
</dbReference>
<organism evidence="14 15">
    <name type="scientific">Pomacea canaliculata</name>
    <name type="common">Golden apple snail</name>
    <dbReference type="NCBI Taxonomy" id="400727"/>
    <lineage>
        <taxon>Eukaryota</taxon>
        <taxon>Metazoa</taxon>
        <taxon>Spiralia</taxon>
        <taxon>Lophotrochozoa</taxon>
        <taxon>Mollusca</taxon>
        <taxon>Gastropoda</taxon>
        <taxon>Caenogastropoda</taxon>
        <taxon>Architaenioglossa</taxon>
        <taxon>Ampullarioidea</taxon>
        <taxon>Ampullariidae</taxon>
        <taxon>Pomacea</taxon>
    </lineage>
</organism>
<evidence type="ECO:0000256" key="6">
    <source>
        <dbReference type="ARBA" id="ARBA00022777"/>
    </source>
</evidence>
<dbReference type="InterPro" id="IPR050517">
    <property type="entry name" value="DDR_Repair_Kinase"/>
</dbReference>
<evidence type="ECO:0000313" key="14">
    <source>
        <dbReference type="EMBL" id="PVD35572.1"/>
    </source>
</evidence>
<dbReference type="GO" id="GO:0045787">
    <property type="term" value="P:positive regulation of cell cycle"/>
    <property type="evidence" value="ECO:0007669"/>
    <property type="project" value="UniProtKB-ARBA"/>
</dbReference>
<dbReference type="SUPFAM" id="SSF47212">
    <property type="entry name" value="FKBP12-rapamycin-binding domain of FKBP-rapamycin-associated protein (FRAP)"/>
    <property type="match status" value="1"/>
</dbReference>
<feature type="domain" description="FATC" evidence="13">
    <location>
        <begin position="861"/>
        <end position="900"/>
    </location>
</feature>
<dbReference type="STRING" id="400727.A0A2T7PQ74"/>
<dbReference type="InterPro" id="IPR057564">
    <property type="entry name" value="HEAT_ATR"/>
</dbReference>
<dbReference type="GO" id="GO:0005524">
    <property type="term" value="F:ATP binding"/>
    <property type="evidence" value="ECO:0007669"/>
    <property type="project" value="UniProtKB-KW"/>
</dbReference>
<sequence length="900" mass="102356">MVECVENETMGLNLRNVTTGYDFLVSGPIPQNSDDIDGGGPTSKSNLPLATTHPSVTYGYLKHRWLVCRQRSSTQSQAEAKDTYQQLHQFVRQTLQNKALQMMGPDTSQQKQELTRLTARCYLRLGHWEEELKGITDTSIPQILEYYNLATQYNGTWYKAWHAWALMNYEAVLFYKEQAGTVPSSNNASSADLTAFGATRGLAVDSYPLTPKTESNAAKLQKFCVPAVHGFVRSIALSVENSLQDTLRLLTLWFDYGQWPDVYEALAEGIKSIQIETWLQVIPQIIARIDTPRSLVGRLVHQLLIDIGKAHPQALVYALTVASKSNVPARQAAANKILKNMCDRNADLVQQAMLVSEELIRVAILWHELWHEGLEESSRMYFGDRNVKAMFNILEPLHALLERGPQTLKETSFCQAYGRDLMEAQEWCRKYQRSSNVKDLTQAWDLYYHVFRRITKQLPQLTSLELQYVSPKLLACHDLDLAVPGTYEPNQPIIRIQRVQSSLQVITSKQRPRKLSIFGCDGKEYQFLLKGHEDLRQDERVMQLFGLVNSLLRNNPDTLHRNLTITRFAAIPLSTNSGLIGWVPHCDTLHTLIRDYREKKRILLNIEHRLMLRMAPDYDHLTLMQKVEVFEQALEHTQGDDLAKILWFKSANSEEWFERRTNYTRSLAVMSMVGYVLGLGDRHPSNLMLDRLSGKIVHIDFGDCFEVAMTREKFPEKIPFRLTRMLIHAMEATGIDGIYRMTCVKVMEVLRRNKDSLMAVLEAFVYDPLLNWRLVEVTGNKAKAKAERSGSYGESQEGGGDLLENVDQTGSQSASKKMAIEGHELSSGSINVPSEVMNKKAVIIINRVRDKLTGRDFNTDDPVSVPRQVELLIQQAMSHENLCQCYIGCSLSADVIMKHG</sequence>
<proteinExistence type="inferred from homology"/>